<feature type="transmembrane region" description="Helical" evidence="1">
    <location>
        <begin position="53"/>
        <end position="73"/>
    </location>
</feature>
<reference evidence="3" key="1">
    <citation type="submission" date="2014-07" db="EMBL/GenBank/DDBJ databases">
        <authorList>
            <person name="Wibberg D."/>
        </authorList>
    </citation>
    <scope>NUCLEOTIDE SEQUENCE [LARGE SCALE GENOMIC DNA]</scope>
    <source>
        <strain evidence="3">DG5</strain>
    </source>
</reference>
<dbReference type="AlphaFoldDB" id="A0A078KSA4"/>
<evidence type="ECO:0008006" key="4">
    <source>
        <dbReference type="Google" id="ProtNLM"/>
    </source>
</evidence>
<dbReference type="EMBL" id="LM995447">
    <property type="protein sequence ID" value="CDZ23999.1"/>
    <property type="molecule type" value="Genomic_DNA"/>
</dbReference>
<dbReference type="PATRIC" id="fig|29343.3.peg.930"/>
<accession>A0A078KSA4</accession>
<evidence type="ECO:0000313" key="2">
    <source>
        <dbReference type="EMBL" id="CDZ23999.1"/>
    </source>
</evidence>
<dbReference type="Pfam" id="PF12822">
    <property type="entry name" value="ECF_trnsprt"/>
    <property type="match status" value="1"/>
</dbReference>
<keyword evidence="3" id="KW-1185">Reference proteome</keyword>
<dbReference type="STRING" id="29343.CCDG5_0874"/>
<feature type="transmembrane region" description="Helical" evidence="1">
    <location>
        <begin position="20"/>
        <end position="41"/>
    </location>
</feature>
<evidence type="ECO:0000256" key="1">
    <source>
        <dbReference type="SAM" id="Phobius"/>
    </source>
</evidence>
<evidence type="ECO:0000313" key="3">
    <source>
        <dbReference type="Proteomes" id="UP000032431"/>
    </source>
</evidence>
<dbReference type="Proteomes" id="UP000032431">
    <property type="component" value="Chromosome I"/>
</dbReference>
<name>A0A078KSA4_9FIRM</name>
<proteinExistence type="predicted"/>
<gene>
    <name evidence="2" type="ORF">CCDG5_0874</name>
</gene>
<feature type="transmembrane region" description="Helical" evidence="1">
    <location>
        <begin position="80"/>
        <end position="97"/>
    </location>
</feature>
<dbReference type="Gene3D" id="1.10.1760.20">
    <property type="match status" value="1"/>
</dbReference>
<dbReference type="HOGENOM" id="CLU_088550_3_0_9"/>
<keyword evidence="1" id="KW-1133">Transmembrane helix</keyword>
<keyword evidence="1" id="KW-0472">Membrane</keyword>
<sequence>MNNTTASGIRNQKVQKMVQLSMWTAITIILAFVPYLGYISIGPFSITTVHIPVIIGAIMLGPAAGAFLGFVFGLTSVIQATLQVPITAFIFSPFVPLGNFKSLIVAFVPRILVGVFAGYVYLLIKKKDKRGYLAALVAGIVGSLTNTILVLGGAYIFFGTEYANATNIPYKSLIWVILSVVGTNGVVEAIAAAITATAIAKALFALKKHM</sequence>
<feature type="transmembrane region" description="Helical" evidence="1">
    <location>
        <begin position="131"/>
        <end position="158"/>
    </location>
</feature>
<feature type="transmembrane region" description="Helical" evidence="1">
    <location>
        <begin position="103"/>
        <end position="124"/>
    </location>
</feature>
<dbReference type="GO" id="GO:0022857">
    <property type="term" value="F:transmembrane transporter activity"/>
    <property type="evidence" value="ECO:0007669"/>
    <property type="project" value="InterPro"/>
</dbReference>
<protein>
    <recommendedName>
        <fullName evidence="4">ECF transporter S component</fullName>
    </recommendedName>
</protein>
<feature type="transmembrane region" description="Helical" evidence="1">
    <location>
        <begin position="173"/>
        <end position="206"/>
    </location>
</feature>
<dbReference type="InterPro" id="IPR024529">
    <property type="entry name" value="ECF_trnsprt_substrate-spec"/>
</dbReference>
<dbReference type="KEGG" id="ccel:CCDG5_0874"/>
<keyword evidence="1" id="KW-0812">Transmembrane</keyword>
<organism evidence="2 3">
    <name type="scientific">[Clostridium] cellulosi</name>
    <dbReference type="NCBI Taxonomy" id="29343"/>
    <lineage>
        <taxon>Bacteria</taxon>
        <taxon>Bacillati</taxon>
        <taxon>Bacillota</taxon>
        <taxon>Clostridia</taxon>
        <taxon>Eubacteriales</taxon>
        <taxon>Oscillospiraceae</taxon>
        <taxon>Oscillospiraceae incertae sedis</taxon>
    </lineage>
</organism>